<dbReference type="PROSITE" id="PS50076">
    <property type="entry name" value="DNAJ_2"/>
    <property type="match status" value="1"/>
</dbReference>
<evidence type="ECO:0000313" key="2">
    <source>
        <dbReference type="EMBL" id="KKM16690.1"/>
    </source>
</evidence>
<accession>A0A0F9KMZ2</accession>
<gene>
    <name evidence="2" type="ORF">LCGC14_1683200</name>
</gene>
<dbReference type="InterPro" id="IPR036869">
    <property type="entry name" value="J_dom_sf"/>
</dbReference>
<dbReference type="AlphaFoldDB" id="A0A0F9KMZ2"/>
<dbReference type="PRINTS" id="PR00625">
    <property type="entry name" value="JDOMAIN"/>
</dbReference>
<dbReference type="CDD" id="cd06257">
    <property type="entry name" value="DnaJ"/>
    <property type="match status" value="1"/>
</dbReference>
<proteinExistence type="predicted"/>
<feature type="non-terminal residue" evidence="2">
    <location>
        <position position="54"/>
    </location>
</feature>
<dbReference type="SMART" id="SM00271">
    <property type="entry name" value="DnaJ"/>
    <property type="match status" value="1"/>
</dbReference>
<comment type="caution">
    <text evidence="2">The sequence shown here is derived from an EMBL/GenBank/DDBJ whole genome shotgun (WGS) entry which is preliminary data.</text>
</comment>
<feature type="domain" description="J" evidence="1">
    <location>
        <begin position="4"/>
        <end position="54"/>
    </location>
</feature>
<name>A0A0F9KMZ2_9ZZZZ</name>
<dbReference type="Gene3D" id="1.10.287.110">
    <property type="entry name" value="DnaJ domain"/>
    <property type="match status" value="1"/>
</dbReference>
<evidence type="ECO:0000259" key="1">
    <source>
        <dbReference type="PROSITE" id="PS50076"/>
    </source>
</evidence>
<protein>
    <recommendedName>
        <fullName evidence="1">J domain-containing protein</fullName>
    </recommendedName>
</protein>
<dbReference type="Pfam" id="PF00226">
    <property type="entry name" value="DnaJ"/>
    <property type="match status" value="1"/>
</dbReference>
<dbReference type="SUPFAM" id="SSF46565">
    <property type="entry name" value="Chaperone J-domain"/>
    <property type="match status" value="1"/>
</dbReference>
<sequence length="54" mass="6113">MIDSPYKDLGIPEDASQEEIKVAYKSLAKKYHPDKNPDDNVAKIAFQQVNKAYS</sequence>
<dbReference type="InterPro" id="IPR050817">
    <property type="entry name" value="DjlA_DnaK_co-chaperone"/>
</dbReference>
<reference evidence="2" key="1">
    <citation type="journal article" date="2015" name="Nature">
        <title>Complex archaea that bridge the gap between prokaryotes and eukaryotes.</title>
        <authorList>
            <person name="Spang A."/>
            <person name="Saw J.H."/>
            <person name="Jorgensen S.L."/>
            <person name="Zaremba-Niedzwiedzka K."/>
            <person name="Martijn J."/>
            <person name="Lind A.E."/>
            <person name="van Eijk R."/>
            <person name="Schleper C."/>
            <person name="Guy L."/>
            <person name="Ettema T.J."/>
        </authorList>
    </citation>
    <scope>NUCLEOTIDE SEQUENCE</scope>
</reference>
<organism evidence="2">
    <name type="scientific">marine sediment metagenome</name>
    <dbReference type="NCBI Taxonomy" id="412755"/>
    <lineage>
        <taxon>unclassified sequences</taxon>
        <taxon>metagenomes</taxon>
        <taxon>ecological metagenomes</taxon>
    </lineage>
</organism>
<dbReference type="PANTHER" id="PTHR24074">
    <property type="entry name" value="CO-CHAPERONE PROTEIN DJLA"/>
    <property type="match status" value="1"/>
</dbReference>
<dbReference type="EMBL" id="LAZR01014619">
    <property type="protein sequence ID" value="KKM16690.1"/>
    <property type="molecule type" value="Genomic_DNA"/>
</dbReference>
<dbReference type="InterPro" id="IPR001623">
    <property type="entry name" value="DnaJ_domain"/>
</dbReference>